<dbReference type="GO" id="GO:0005737">
    <property type="term" value="C:cytoplasm"/>
    <property type="evidence" value="ECO:0007669"/>
    <property type="project" value="TreeGrafter"/>
</dbReference>
<proteinExistence type="predicted"/>
<evidence type="ECO:0000259" key="1">
    <source>
        <dbReference type="Pfam" id="PF13460"/>
    </source>
</evidence>
<dbReference type="InterPro" id="IPR036291">
    <property type="entry name" value="NAD(P)-bd_dom_sf"/>
</dbReference>
<dbReference type="Gene3D" id="3.40.50.720">
    <property type="entry name" value="NAD(P)-binding Rossmann-like Domain"/>
    <property type="match status" value="1"/>
</dbReference>
<dbReference type="GO" id="GO:0004029">
    <property type="term" value="F:aldehyde dehydrogenase (NAD+) activity"/>
    <property type="evidence" value="ECO:0007669"/>
    <property type="project" value="TreeGrafter"/>
</dbReference>
<dbReference type="OrthoDB" id="2130169at2759"/>
<name>A0A6A6ZG71_9PLEO</name>
<dbReference type="SUPFAM" id="SSF51735">
    <property type="entry name" value="NAD(P)-binding Rossmann-fold domains"/>
    <property type="match status" value="1"/>
</dbReference>
<dbReference type="Proteomes" id="UP000799424">
    <property type="component" value="Unassembled WGS sequence"/>
</dbReference>
<dbReference type="Pfam" id="PF13460">
    <property type="entry name" value="NAD_binding_10"/>
    <property type="match status" value="1"/>
</dbReference>
<reference evidence="2" key="1">
    <citation type="journal article" date="2020" name="Stud. Mycol.">
        <title>101 Dothideomycetes genomes: a test case for predicting lifestyles and emergence of pathogens.</title>
        <authorList>
            <person name="Haridas S."/>
            <person name="Albert R."/>
            <person name="Binder M."/>
            <person name="Bloem J."/>
            <person name="Labutti K."/>
            <person name="Salamov A."/>
            <person name="Andreopoulos B."/>
            <person name="Baker S."/>
            <person name="Barry K."/>
            <person name="Bills G."/>
            <person name="Bluhm B."/>
            <person name="Cannon C."/>
            <person name="Castanera R."/>
            <person name="Culley D."/>
            <person name="Daum C."/>
            <person name="Ezra D."/>
            <person name="Gonzalez J."/>
            <person name="Henrissat B."/>
            <person name="Kuo A."/>
            <person name="Liang C."/>
            <person name="Lipzen A."/>
            <person name="Lutzoni F."/>
            <person name="Magnuson J."/>
            <person name="Mondo S."/>
            <person name="Nolan M."/>
            <person name="Ohm R."/>
            <person name="Pangilinan J."/>
            <person name="Park H.-J."/>
            <person name="Ramirez L."/>
            <person name="Alfaro M."/>
            <person name="Sun H."/>
            <person name="Tritt A."/>
            <person name="Yoshinaga Y."/>
            <person name="Zwiers L.-H."/>
            <person name="Turgeon B."/>
            <person name="Goodwin S."/>
            <person name="Spatafora J."/>
            <person name="Crous P."/>
            <person name="Grigoriev I."/>
        </authorList>
    </citation>
    <scope>NUCLEOTIDE SEQUENCE</scope>
    <source>
        <strain evidence="2">CBS 113818</strain>
    </source>
</reference>
<dbReference type="AlphaFoldDB" id="A0A6A6ZG71"/>
<dbReference type="PANTHER" id="PTHR48079:SF7">
    <property type="entry name" value="NAD(P)-BINDING DOMAIN-CONTAINING PROTEIN-RELATED"/>
    <property type="match status" value="1"/>
</dbReference>
<evidence type="ECO:0000313" key="2">
    <source>
        <dbReference type="EMBL" id="KAF2819197.1"/>
    </source>
</evidence>
<dbReference type="InterPro" id="IPR016040">
    <property type="entry name" value="NAD(P)-bd_dom"/>
</dbReference>
<accession>A0A6A6ZG71</accession>
<dbReference type="EMBL" id="MU006246">
    <property type="protein sequence ID" value="KAF2819197.1"/>
    <property type="molecule type" value="Genomic_DNA"/>
</dbReference>
<protein>
    <submittedName>
        <fullName evidence="2">NAD(P)-binding protein</fullName>
    </submittedName>
</protein>
<sequence>MTKLFITGATGYIGGDALYTVANTYPDLEITALVRNSDKGAKVASQYAKIRLVYGNLDSSDLLTKESAAADIVLHCADCDHLGAAEAIVAGLAQSQNKSYLIHTSGTGVLSFQDFEEGTYGVAREKEYNDWDGIGEVTSIPDTALHRNVDKIVLAANKTSGGTVHSAIVCPPCIYGPGRGPDNKRSVQVYEMARATLERHKGFVIEEGVNRWTESHVQDLSEIYLALVTAALSPDGGKATWDDKGYYFTESGAFSWGEIGQKIAKVALDKKLINSAEVDHLSKDEADKLLPWGSYLWGTNSRCKASRANKLFGWTPKQTSLVDLLPEIVEEEARKLKLKLGHAAYAAGENNPYIPAQNEE</sequence>
<dbReference type="PANTHER" id="PTHR48079">
    <property type="entry name" value="PROTEIN YEEZ"/>
    <property type="match status" value="1"/>
</dbReference>
<feature type="domain" description="NAD(P)-binding" evidence="1">
    <location>
        <begin position="8"/>
        <end position="104"/>
    </location>
</feature>
<organism evidence="2 3">
    <name type="scientific">Ophiobolus disseminans</name>
    <dbReference type="NCBI Taxonomy" id="1469910"/>
    <lineage>
        <taxon>Eukaryota</taxon>
        <taxon>Fungi</taxon>
        <taxon>Dikarya</taxon>
        <taxon>Ascomycota</taxon>
        <taxon>Pezizomycotina</taxon>
        <taxon>Dothideomycetes</taxon>
        <taxon>Pleosporomycetidae</taxon>
        <taxon>Pleosporales</taxon>
        <taxon>Pleosporineae</taxon>
        <taxon>Phaeosphaeriaceae</taxon>
        <taxon>Ophiobolus</taxon>
    </lineage>
</organism>
<evidence type="ECO:0000313" key="3">
    <source>
        <dbReference type="Proteomes" id="UP000799424"/>
    </source>
</evidence>
<keyword evidence="3" id="KW-1185">Reference proteome</keyword>
<dbReference type="InterPro" id="IPR051783">
    <property type="entry name" value="NAD(P)-dependent_oxidoreduct"/>
</dbReference>
<gene>
    <name evidence="2" type="ORF">CC86DRAFT_147819</name>
</gene>